<organism evidence="6 7">
    <name type="scientific">Candidatus Lumbricidiphila eiseniae</name>
    <dbReference type="NCBI Taxonomy" id="1969409"/>
    <lineage>
        <taxon>Bacteria</taxon>
        <taxon>Bacillati</taxon>
        <taxon>Actinomycetota</taxon>
        <taxon>Actinomycetes</taxon>
        <taxon>Micrococcales</taxon>
        <taxon>Microbacteriaceae</taxon>
        <taxon>Candidatus Lumbricidiphila</taxon>
    </lineage>
</organism>
<comment type="caution">
    <text evidence="6">The sequence shown here is derived from an EMBL/GenBank/DDBJ whole genome shotgun (WGS) entry which is preliminary data.</text>
</comment>
<dbReference type="PANTHER" id="PTHR22683:SF1">
    <property type="entry name" value="TYPE VII SECRETION SYSTEM PROTEIN ESSC"/>
    <property type="match status" value="1"/>
</dbReference>
<feature type="domain" description="FtsK" evidence="5">
    <location>
        <begin position="574"/>
        <end position="762"/>
    </location>
</feature>
<feature type="region of interest" description="Disordered" evidence="4">
    <location>
        <begin position="1022"/>
        <end position="1065"/>
    </location>
</feature>
<gene>
    <name evidence="6" type="ORF">B5766_01655</name>
</gene>
<dbReference type="EMBL" id="NAEP01000018">
    <property type="protein sequence ID" value="PDQ36290.1"/>
    <property type="molecule type" value="Genomic_DNA"/>
</dbReference>
<evidence type="ECO:0000259" key="5">
    <source>
        <dbReference type="PROSITE" id="PS50901"/>
    </source>
</evidence>
<sequence>MKLKVTLRSADRDQDLLLTLDGTATISDLTRALARVQRTTNTTLTVWVPGDPQPHVLNPRAAVHETSLTSGCLVALTPTPMPRPRHQASISPAPDPPRPFLRSPRVEPIYAGRELTAPDLAPPRDPPRFPVLAVISPVLLGASLFTVTQQPTTLLFVALSPLIMLVTWVDARTQQRRVAKAATAQFTTDRDALRDELDTERAVEQAARCAEYPDLTAITTAIVTRNPLLWTRKPEHATFLDIRFGLGSLPSRTRTTRPPRPAASQTEWRQLTRLLAAHDTVSGVPVVENLDRAGALGIAGASEYGTSIARAWLLQLAGLHSPADLVITALGDSDAVTEWSWLKWLPHVASAHSPIQTSLAADSPAATALLADLEGLVEARRHGRGDAGQQVRSRLDEHAASTRADDPVTRTLPAPIVVLLIIGTPPVDLSRLIVLGEVGASHGVYLIWFAPEVRALPVICRTYLDVTTPGTAYAGFVRTGRTLPLESVDTLNRRDAAHLARLLAPLTDLGAPTLDETDLPHTVNFLTLHDTIDPDEPTTIVTRWAQHDTLTARWTPGHRRRVSGLRAVVGQGPTEPCALDLRRHGPHALVGGTTGSGKSEFLQTWILSLATAYSPEHVTFLLVDYKGGAAFADCVQLPHTVGLVTDLTGHLVHRALTSLRAELSYRERLLQTKQAKDVDVLAERSDPEMPPALVIVVDEFAALVTEVPDFIDGVVDVAQRGRSLGLHLILATQRPAGVIRDNLRANTNLRVALRMADETDSLDVLGMPRAAHFDPGTPGRAAAKLGSARVYDFQTAYLGGRSGPYRHRTAEITITDFPFGLGASLGDLPLEPTVPTPAPPNLADDPPRDIERLVSTVSAAHHRAQLRRPRRPWLDPLPHLIDLASLTPAATSTGARTCQSEHPLGLIDEPELQRQRPFTADVEHAGNLVIVGTSGSGKSATLRTIAAAASHPGAGPTVVYGLDFAGGALRSLTVLPTVGSIIDASDGERVARLIRYLSDVADERTALFSTVAAGSLGEYRTLAPHQPSHASPTLAPLQPPHASPTPAPHQPSHAPPTPAPTHYAPAASTAHPALAAPTPESVARILLLVDGMAAFRTAHEFTDRGRLFETFTRLATIGRGLGIHTVVTTDRSGAIPPSLHAAFPQRLTLRLTSPADYALANIPEDMLANVPPGRGFYNGHECQIAVPGGSTEPSVQAATLARFGDQLRATGAPPAPEIARLPELIPLATLPPQVAGRPTIGVADDTLQPIGMPLVGLCVITGPFGSGRTTAVRCLVTTAMTARPTCTRYLLVARGSALADVIEWTEASRNADQADELASRLAGELEAAAHRPLAPTLTPLIVVENAGDFEGLPAEASIARLLKAARRADVPTIVEADTVTLTSVWQIHAELKTARSGIVLQPEETDGNSLFRVQFPRVTRADFPVGRGLLVENGQIRRVQVALP</sequence>
<dbReference type="GO" id="GO:0005524">
    <property type="term" value="F:ATP binding"/>
    <property type="evidence" value="ECO:0007669"/>
    <property type="project" value="UniProtKB-UniRule"/>
</dbReference>
<feature type="compositionally biased region" description="Basic and acidic residues" evidence="4">
    <location>
        <begin position="393"/>
        <end position="404"/>
    </location>
</feature>
<dbReference type="Proteomes" id="UP000219994">
    <property type="component" value="Unassembled WGS sequence"/>
</dbReference>
<dbReference type="PANTHER" id="PTHR22683">
    <property type="entry name" value="SPORULATION PROTEIN RELATED"/>
    <property type="match status" value="1"/>
</dbReference>
<dbReference type="SUPFAM" id="SSF52540">
    <property type="entry name" value="P-loop containing nucleoside triphosphate hydrolases"/>
    <property type="match status" value="2"/>
</dbReference>
<evidence type="ECO:0000256" key="4">
    <source>
        <dbReference type="SAM" id="MobiDB-lite"/>
    </source>
</evidence>
<proteinExistence type="predicted"/>
<evidence type="ECO:0000313" key="7">
    <source>
        <dbReference type="Proteomes" id="UP000219994"/>
    </source>
</evidence>
<dbReference type="Gene3D" id="3.40.50.300">
    <property type="entry name" value="P-loop containing nucleotide triphosphate hydrolases"/>
    <property type="match status" value="4"/>
</dbReference>
<dbReference type="SMART" id="SM00382">
    <property type="entry name" value="AAA"/>
    <property type="match status" value="2"/>
</dbReference>
<evidence type="ECO:0000256" key="3">
    <source>
        <dbReference type="PROSITE-ProRule" id="PRU00289"/>
    </source>
</evidence>
<dbReference type="Pfam" id="PF01580">
    <property type="entry name" value="FtsK_SpoIIIE"/>
    <property type="match status" value="2"/>
</dbReference>
<evidence type="ECO:0000256" key="1">
    <source>
        <dbReference type="ARBA" id="ARBA00022741"/>
    </source>
</evidence>
<feature type="domain" description="FtsK" evidence="5">
    <location>
        <begin position="915"/>
        <end position="1158"/>
    </location>
</feature>
<protein>
    <recommendedName>
        <fullName evidence="5">FtsK domain-containing protein</fullName>
    </recommendedName>
</protein>
<keyword evidence="1 3" id="KW-0547">Nucleotide-binding</keyword>
<dbReference type="InterPro" id="IPR027417">
    <property type="entry name" value="P-loop_NTPase"/>
</dbReference>
<feature type="binding site" evidence="3">
    <location>
        <begin position="592"/>
        <end position="599"/>
    </location>
    <ligand>
        <name>ATP</name>
        <dbReference type="ChEBI" id="CHEBI:30616"/>
    </ligand>
</feature>
<feature type="compositionally biased region" description="Pro residues" evidence="4">
    <location>
        <begin position="1037"/>
        <end position="1059"/>
    </location>
</feature>
<evidence type="ECO:0000256" key="2">
    <source>
        <dbReference type="ARBA" id="ARBA00022840"/>
    </source>
</evidence>
<dbReference type="InterPro" id="IPR003593">
    <property type="entry name" value="AAA+_ATPase"/>
</dbReference>
<dbReference type="CDD" id="cd01127">
    <property type="entry name" value="TrwB_TraG_TraD_VirD4"/>
    <property type="match status" value="1"/>
</dbReference>
<reference evidence="7" key="1">
    <citation type="submission" date="2017-03" db="EMBL/GenBank/DDBJ databases">
        <authorList>
            <person name="Lund M.B."/>
        </authorList>
    </citation>
    <scope>NUCLEOTIDE SEQUENCE [LARGE SCALE GENOMIC DNA]</scope>
</reference>
<accession>A0A2A6FUG5</accession>
<dbReference type="InterPro" id="IPR050206">
    <property type="entry name" value="FtsK/SpoIIIE/SftA"/>
</dbReference>
<keyword evidence="2 3" id="KW-0067">ATP-binding</keyword>
<feature type="region of interest" description="Disordered" evidence="4">
    <location>
        <begin position="382"/>
        <end position="404"/>
    </location>
</feature>
<evidence type="ECO:0000313" key="6">
    <source>
        <dbReference type="EMBL" id="PDQ36290.1"/>
    </source>
</evidence>
<dbReference type="GO" id="GO:0003677">
    <property type="term" value="F:DNA binding"/>
    <property type="evidence" value="ECO:0007669"/>
    <property type="project" value="InterPro"/>
</dbReference>
<dbReference type="PROSITE" id="PS50901">
    <property type="entry name" value="FTSK"/>
    <property type="match status" value="2"/>
</dbReference>
<feature type="binding site" evidence="3">
    <location>
        <begin position="932"/>
        <end position="939"/>
    </location>
    <ligand>
        <name>ATP</name>
        <dbReference type="ChEBI" id="CHEBI:30616"/>
    </ligand>
</feature>
<name>A0A2A6FUG5_9MICO</name>
<dbReference type="InterPro" id="IPR002543">
    <property type="entry name" value="FtsK_dom"/>
</dbReference>